<keyword evidence="3" id="KW-1185">Reference proteome</keyword>
<reference evidence="2 3" key="1">
    <citation type="journal article" date="2014" name="Genome Announc.">
        <title>Complete Genome Sequence of Hyphomicrobium nitrativorans Strain NL23, a Denitrifying Bacterium Isolated from Biofilm of a Methanol-Fed Denitrification System Treating Seawater at the Montreal Biodome.</title>
        <authorList>
            <person name="Martineau C."/>
            <person name="Villeneuve C."/>
            <person name="Mauffrey F."/>
            <person name="Villemur R."/>
        </authorList>
    </citation>
    <scope>NUCLEOTIDE SEQUENCE [LARGE SCALE GENOMIC DNA]</scope>
    <source>
        <strain evidence="2">NL23</strain>
    </source>
</reference>
<dbReference type="PATRIC" id="fig|1029756.8.peg.2961"/>
<keyword evidence="1" id="KW-0472">Membrane</keyword>
<dbReference type="KEGG" id="hni:W911_14235"/>
<dbReference type="Proteomes" id="UP000018542">
    <property type="component" value="Chromosome"/>
</dbReference>
<dbReference type="HOGENOM" id="CLU_1407102_0_0_5"/>
<dbReference type="AlphaFoldDB" id="V5SIG2"/>
<keyword evidence="1" id="KW-0812">Transmembrane</keyword>
<evidence type="ECO:0000256" key="1">
    <source>
        <dbReference type="SAM" id="Phobius"/>
    </source>
</evidence>
<feature type="transmembrane region" description="Helical" evidence="1">
    <location>
        <begin position="51"/>
        <end position="69"/>
    </location>
</feature>
<keyword evidence="1" id="KW-1133">Transmembrane helix</keyword>
<proteinExistence type="predicted"/>
<protein>
    <submittedName>
        <fullName evidence="2">Uncharacterized protein</fullName>
    </submittedName>
</protein>
<gene>
    <name evidence="2" type="ORF">W911_14235</name>
</gene>
<organism evidence="2 3">
    <name type="scientific">Hyphomicrobium nitrativorans NL23</name>
    <dbReference type="NCBI Taxonomy" id="1029756"/>
    <lineage>
        <taxon>Bacteria</taxon>
        <taxon>Pseudomonadati</taxon>
        <taxon>Pseudomonadota</taxon>
        <taxon>Alphaproteobacteria</taxon>
        <taxon>Hyphomicrobiales</taxon>
        <taxon>Hyphomicrobiaceae</taxon>
        <taxon>Hyphomicrobium</taxon>
    </lineage>
</organism>
<sequence>MLKVAVDYVLKPIIGVIVGQIFLALCRWKGWQPEQVLGELLMTSPSPEAVQVIYWALSLLMAIGVWAFLSRWPKIRLWLFGTKKPTSGPAQNQHADGPDMTIRDLFFILIPMSWTSRDGLLLAKSCGIIWPLGDCVVGGAPSETTSGSRILWETRCDRPQTRSPRPIGSGHNSPICFSVMTRLRAPRLIHHRT</sequence>
<evidence type="ECO:0000313" key="2">
    <source>
        <dbReference type="EMBL" id="AHB50308.1"/>
    </source>
</evidence>
<feature type="transmembrane region" description="Helical" evidence="1">
    <location>
        <begin position="12"/>
        <end position="31"/>
    </location>
</feature>
<name>V5SIG2_9HYPH</name>
<dbReference type="EMBL" id="CP006912">
    <property type="protein sequence ID" value="AHB50308.1"/>
    <property type="molecule type" value="Genomic_DNA"/>
</dbReference>
<accession>V5SIG2</accession>
<evidence type="ECO:0000313" key="3">
    <source>
        <dbReference type="Proteomes" id="UP000018542"/>
    </source>
</evidence>